<dbReference type="AlphaFoldDB" id="A0A672SWZ6"/>
<evidence type="ECO:0000256" key="20">
    <source>
        <dbReference type="SAM" id="Phobius"/>
    </source>
</evidence>
<evidence type="ECO:0000256" key="16">
    <source>
        <dbReference type="ARBA" id="ARBA00048658"/>
    </source>
</evidence>
<evidence type="ECO:0000256" key="14">
    <source>
        <dbReference type="ARBA" id="ARBA00023098"/>
    </source>
</evidence>
<evidence type="ECO:0000256" key="10">
    <source>
        <dbReference type="ARBA" id="ARBA00022827"/>
    </source>
</evidence>
<organism evidence="23 24">
    <name type="scientific">Sinocyclocheilus grahami</name>
    <name type="common">Dianchi golden-line fish</name>
    <name type="synonym">Barbus grahami</name>
    <dbReference type="NCBI Taxonomy" id="75366"/>
    <lineage>
        <taxon>Eukaryota</taxon>
        <taxon>Metazoa</taxon>
        <taxon>Chordata</taxon>
        <taxon>Craniata</taxon>
        <taxon>Vertebrata</taxon>
        <taxon>Euteleostomi</taxon>
        <taxon>Actinopterygii</taxon>
        <taxon>Neopterygii</taxon>
        <taxon>Teleostei</taxon>
        <taxon>Ostariophysi</taxon>
        <taxon>Cypriniformes</taxon>
        <taxon>Cyprinidae</taxon>
        <taxon>Cyprininae</taxon>
        <taxon>Sinocyclocheilus</taxon>
    </lineage>
</organism>
<feature type="transmembrane region" description="Helical" evidence="20">
    <location>
        <begin position="484"/>
        <end position="502"/>
    </location>
</feature>
<keyword evidence="10 19" id="KW-0274">FAD</keyword>
<protein>
    <recommendedName>
        <fullName evidence="18 19">Squalene monooxygenase</fullName>
        <ecNumber evidence="7 19">1.14.14.17</ecNumber>
    </recommendedName>
</protein>
<keyword evidence="8 19" id="KW-0285">Flavoprotein</keyword>
<accession>A0A672SWZ6</accession>
<feature type="transmembrane region" description="Helical" evidence="20">
    <location>
        <begin position="514"/>
        <end position="533"/>
    </location>
</feature>
<keyword evidence="24" id="KW-1185">Reference proteome</keyword>
<dbReference type="InterPro" id="IPR036188">
    <property type="entry name" value="FAD/NAD-bd_sf"/>
</dbReference>
<dbReference type="GO" id="GO:0005789">
    <property type="term" value="C:endoplasmic reticulum membrane"/>
    <property type="evidence" value="ECO:0007669"/>
    <property type="project" value="UniProtKB-SubCell"/>
</dbReference>
<dbReference type="Pfam" id="PF08491">
    <property type="entry name" value="SE"/>
    <property type="match status" value="1"/>
</dbReference>
<dbReference type="FunFam" id="3.50.50.60:FF:000104">
    <property type="entry name" value="Squalene monooxygenase"/>
    <property type="match status" value="1"/>
</dbReference>
<dbReference type="InterPro" id="IPR013698">
    <property type="entry name" value="Squalene_epoxidase"/>
</dbReference>
<dbReference type="InterPro" id="IPR040125">
    <property type="entry name" value="Squalene_monox"/>
</dbReference>
<dbReference type="Ensembl" id="ENSSGRT00000113019.1">
    <property type="protein sequence ID" value="ENSSGRP00000106346.1"/>
    <property type="gene ID" value="ENSSGRG00000052538.1"/>
</dbReference>
<dbReference type="InterPro" id="IPR039648">
    <property type="entry name" value="DHPH_N"/>
</dbReference>
<dbReference type="EC" id="1.14.14.17" evidence="7 19"/>
<evidence type="ECO:0000259" key="21">
    <source>
        <dbReference type="Pfam" id="PF00070"/>
    </source>
</evidence>
<keyword evidence="15 19" id="KW-0472">Membrane</keyword>
<evidence type="ECO:0000256" key="2">
    <source>
        <dbReference type="ARBA" id="ARBA00002173"/>
    </source>
</evidence>
<comment type="cofactor">
    <cofactor evidence="1 19">
        <name>FAD</name>
        <dbReference type="ChEBI" id="CHEBI:57692"/>
    </cofactor>
</comment>
<comment type="function">
    <text evidence="2 19">Catalyzes the stereospecific oxidation of squalene to (S)-2,3-epoxysqualene, and is considered to be a rate-limiting enzyme in steroid biosynthesis.</text>
</comment>
<evidence type="ECO:0000256" key="6">
    <source>
        <dbReference type="ARBA" id="ARBA00008802"/>
    </source>
</evidence>
<evidence type="ECO:0000256" key="9">
    <source>
        <dbReference type="ARBA" id="ARBA00022824"/>
    </source>
</evidence>
<keyword evidence="9 19" id="KW-0256">Endoplasmic reticulum</keyword>
<dbReference type="Proteomes" id="UP000472262">
    <property type="component" value="Unassembled WGS sequence"/>
</dbReference>
<evidence type="ECO:0000256" key="5">
    <source>
        <dbReference type="ARBA" id="ARBA00005018"/>
    </source>
</evidence>
<gene>
    <name evidence="23" type="primary">sqlea</name>
</gene>
<comment type="catalytic activity">
    <reaction evidence="16 19">
        <text>squalene + reduced [NADPH--hemoprotein reductase] + O2 = (S)-2,3-epoxysqualene + oxidized [NADPH--hemoprotein reductase] + H2O + H(+)</text>
        <dbReference type="Rhea" id="RHEA:25282"/>
        <dbReference type="Rhea" id="RHEA-COMP:11964"/>
        <dbReference type="Rhea" id="RHEA-COMP:11965"/>
        <dbReference type="ChEBI" id="CHEBI:15377"/>
        <dbReference type="ChEBI" id="CHEBI:15378"/>
        <dbReference type="ChEBI" id="CHEBI:15379"/>
        <dbReference type="ChEBI" id="CHEBI:15440"/>
        <dbReference type="ChEBI" id="CHEBI:15441"/>
        <dbReference type="ChEBI" id="CHEBI:57618"/>
        <dbReference type="ChEBI" id="CHEBI:58210"/>
        <dbReference type="EC" id="1.14.14.17"/>
    </reaction>
</comment>
<feature type="domain" description="Squalene epoxidase" evidence="22">
    <location>
        <begin position="244"/>
        <end position="514"/>
    </location>
</feature>
<dbReference type="UniPathway" id="UPA00767">
    <property type="reaction ID" value="UER00752"/>
</dbReference>
<evidence type="ECO:0000256" key="3">
    <source>
        <dbReference type="ARBA" id="ARBA00004174"/>
    </source>
</evidence>
<dbReference type="PANTHER" id="PTHR10835">
    <property type="entry name" value="SQUALENE MONOOXYGENASE"/>
    <property type="match status" value="1"/>
</dbReference>
<evidence type="ECO:0000256" key="1">
    <source>
        <dbReference type="ARBA" id="ARBA00001974"/>
    </source>
</evidence>
<reference evidence="23" key="1">
    <citation type="submission" date="2025-08" db="UniProtKB">
        <authorList>
            <consortium name="Ensembl"/>
        </authorList>
    </citation>
    <scope>IDENTIFICATION</scope>
</reference>
<dbReference type="GO" id="GO:0008203">
    <property type="term" value="P:cholesterol metabolic process"/>
    <property type="evidence" value="ECO:0007669"/>
    <property type="project" value="TreeGrafter"/>
</dbReference>
<name>A0A672SWZ6_SINGR</name>
<dbReference type="PANTHER" id="PTHR10835:SF0">
    <property type="entry name" value="SQUALENE MONOOXYGENASE"/>
    <property type="match status" value="1"/>
</dbReference>
<evidence type="ECO:0000256" key="8">
    <source>
        <dbReference type="ARBA" id="ARBA00022630"/>
    </source>
</evidence>
<dbReference type="Gene3D" id="3.50.50.60">
    <property type="entry name" value="FAD/NAD(P)-binding domain"/>
    <property type="match status" value="1"/>
</dbReference>
<reference evidence="23" key="2">
    <citation type="submission" date="2025-09" db="UniProtKB">
        <authorList>
            <consortium name="Ensembl"/>
        </authorList>
    </citation>
    <scope>IDENTIFICATION</scope>
</reference>
<evidence type="ECO:0000256" key="13">
    <source>
        <dbReference type="ARBA" id="ARBA00023002"/>
    </source>
</evidence>
<comment type="subunit">
    <text evidence="17">Interacts (via N-terminal domain) with MARCHF6. Interacts with SMIM22; this interaction modulates lipid droplet formation.</text>
</comment>
<evidence type="ECO:0000256" key="19">
    <source>
        <dbReference type="RuleBase" id="RU367121"/>
    </source>
</evidence>
<evidence type="ECO:0000313" key="23">
    <source>
        <dbReference type="Ensembl" id="ENSSGRP00000106346.1"/>
    </source>
</evidence>
<evidence type="ECO:0000256" key="17">
    <source>
        <dbReference type="ARBA" id="ARBA00063671"/>
    </source>
</evidence>
<evidence type="ECO:0000256" key="18">
    <source>
        <dbReference type="ARBA" id="ARBA00071190"/>
    </source>
</evidence>
<evidence type="ECO:0000256" key="15">
    <source>
        <dbReference type="ARBA" id="ARBA00023136"/>
    </source>
</evidence>
<comment type="similarity">
    <text evidence="6 19">Belongs to the squalene monooxygenase family.</text>
</comment>
<evidence type="ECO:0000256" key="4">
    <source>
        <dbReference type="ARBA" id="ARBA00004406"/>
    </source>
</evidence>
<dbReference type="GO" id="GO:0050660">
    <property type="term" value="F:flavin adenine dinucleotide binding"/>
    <property type="evidence" value="ECO:0007669"/>
    <property type="project" value="UniProtKB-UniRule"/>
</dbReference>
<keyword evidence="14" id="KW-0443">Lipid metabolism</keyword>
<dbReference type="PRINTS" id="PR00420">
    <property type="entry name" value="RNGMNOXGNASE"/>
</dbReference>
<evidence type="ECO:0000256" key="11">
    <source>
        <dbReference type="ARBA" id="ARBA00022843"/>
    </source>
</evidence>
<dbReference type="GO" id="GO:0016126">
    <property type="term" value="P:sterol biosynthetic process"/>
    <property type="evidence" value="ECO:0007669"/>
    <property type="project" value="UniProtKB-UniRule"/>
</dbReference>
<evidence type="ECO:0000259" key="22">
    <source>
        <dbReference type="Pfam" id="PF08491"/>
    </source>
</evidence>
<keyword evidence="20" id="KW-1133">Transmembrane helix</keyword>
<feature type="domain" description="Pyridine nucleotide-disulphide oxidoreductase N-terminal" evidence="21">
    <location>
        <begin position="94"/>
        <end position="123"/>
    </location>
</feature>
<evidence type="ECO:0000313" key="24">
    <source>
        <dbReference type="Proteomes" id="UP000472262"/>
    </source>
</evidence>
<keyword evidence="13 19" id="KW-0560">Oxidoreductase</keyword>
<keyword evidence="11" id="KW-0832">Ubl conjugation</keyword>
<evidence type="ECO:0000256" key="7">
    <source>
        <dbReference type="ARBA" id="ARBA00012312"/>
    </source>
</evidence>
<comment type="subcellular location">
    <subcellularLocation>
        <location evidence="4 19">Endoplasmic reticulum membrane</location>
        <topology evidence="4 19">Peripheral membrane protein</topology>
    </subcellularLocation>
    <subcellularLocation>
        <location evidence="3">Microsome membrane</location>
        <topology evidence="3">Peripheral membrane protein</topology>
    </subcellularLocation>
</comment>
<comment type="pathway">
    <text evidence="5">Terpene metabolism; lanosterol biosynthesis; lanosterol from farnesyl diphosphate: step 2/3.</text>
</comment>
<dbReference type="Pfam" id="PF00070">
    <property type="entry name" value="Pyr_redox"/>
    <property type="match status" value="1"/>
</dbReference>
<proteinExistence type="inferred from homology"/>
<dbReference type="SUPFAM" id="SSF51905">
    <property type="entry name" value="FAD/NAD(P)-binding domain"/>
    <property type="match status" value="1"/>
</dbReference>
<keyword evidence="20" id="KW-0812">Transmembrane</keyword>
<keyword evidence="12" id="KW-0492">Microsome</keyword>
<evidence type="ECO:0000256" key="12">
    <source>
        <dbReference type="ARBA" id="ARBA00022848"/>
    </source>
</evidence>
<sequence>MWTFLGIASFTYIYKKCDALVSYAPRELVVAAVLCVSVGLIVTCLGLRGQTLKAPQFLQMPLNLLTSFPPTKKLFSNFYFMFSFEFETGEDPEVIIVGAGVLGSAMASVLARDGRRVTVVERDMREPDRIVGELLQPGGYRALKELGLEDAVEGLDAHVVNGYVIHDLESRTEVEIPYPQQESSIQGGRAFHHGRFIMGLRRAALAEPNVKFEEGTVTSLEEEDGCVTGIQYKEKDSGMIKEIHAPLTVVADGCFSKFRKNLISGKAKVSSHFVGCIMKDSPQFKPNHAELVLANPSPVLIYQISSNETRVLVDIRGEMPRDLMRYMMEKIYPQLPEHLKEPFMLALQNDRLRTMPASFLPPAPVNKQGVLLLGDAYNMRHPLTGGGMSVVLNDIHIWRDLLKNIPDLYDNTAVLQAKKKFHWERKSSHSFVVNVLAQALYELFAATDNSLHQLRKACFHYFKLGGECINGPIGLLSVLSPKPFTLIGHFFAVALYAIYFSFRSESWLTIPRALVNSIAILYRACAVMFPLIYSELQYLIY</sequence>
<dbReference type="GO" id="GO:0004506">
    <property type="term" value="F:squalene monooxygenase activity"/>
    <property type="evidence" value="ECO:0007669"/>
    <property type="project" value="UniProtKB-UniRule"/>
</dbReference>